<dbReference type="AlphaFoldDB" id="A0A367RKX6"/>
<sequence length="71" mass="8520">MLFLGYFNKKEFRSQEPEFIPFWILDFGFWIVKHPLDKCFSFPSVAIIFQIGFSMNSELKSGLRHERSVER</sequence>
<evidence type="ECO:0000313" key="1">
    <source>
        <dbReference type="EMBL" id="RCJ37207.1"/>
    </source>
</evidence>
<reference evidence="1 2" key="1">
    <citation type="submission" date="2016-04" db="EMBL/GenBank/DDBJ databases">
        <authorList>
            <person name="Evans L.H."/>
            <person name="Alamgir A."/>
            <person name="Owens N."/>
            <person name="Weber N.D."/>
            <person name="Virtaneva K."/>
            <person name="Barbian K."/>
            <person name="Babar A."/>
            <person name="Rosenke K."/>
        </authorList>
    </citation>
    <scope>NUCLEOTIDE SEQUENCE [LARGE SCALE GENOMIC DNA]</scope>
    <source>
        <strain evidence="1">NIES-2108</strain>
    </source>
</reference>
<dbReference type="Proteomes" id="UP000252085">
    <property type="component" value="Unassembled WGS sequence"/>
</dbReference>
<proteinExistence type="predicted"/>
<comment type="caution">
    <text evidence="1">The sequence shown here is derived from an EMBL/GenBank/DDBJ whole genome shotgun (WGS) entry which is preliminary data.</text>
</comment>
<organism evidence="1 2">
    <name type="scientific">Nostoc punctiforme NIES-2108</name>
    <dbReference type="NCBI Taxonomy" id="1356359"/>
    <lineage>
        <taxon>Bacteria</taxon>
        <taxon>Bacillati</taxon>
        <taxon>Cyanobacteriota</taxon>
        <taxon>Cyanophyceae</taxon>
        <taxon>Nostocales</taxon>
        <taxon>Nostocaceae</taxon>
        <taxon>Nostoc</taxon>
    </lineage>
</organism>
<name>A0A367RKX6_NOSPU</name>
<protein>
    <submittedName>
        <fullName evidence="1">Uncharacterized protein</fullName>
    </submittedName>
</protein>
<evidence type="ECO:0000313" key="2">
    <source>
        <dbReference type="Proteomes" id="UP000252085"/>
    </source>
</evidence>
<accession>A0A367RKX6</accession>
<dbReference type="EMBL" id="LXQE01000146">
    <property type="protein sequence ID" value="RCJ37207.1"/>
    <property type="molecule type" value="Genomic_DNA"/>
</dbReference>
<gene>
    <name evidence="1" type="ORF">A6769_14155</name>
</gene>